<dbReference type="OrthoDB" id="5584247at2759"/>
<dbReference type="AlphaFoldDB" id="A0A1Y2F873"/>
<feature type="transmembrane region" description="Helical" evidence="2">
    <location>
        <begin position="259"/>
        <end position="283"/>
    </location>
</feature>
<evidence type="ECO:0000256" key="1">
    <source>
        <dbReference type="SAM" id="MobiDB-lite"/>
    </source>
</evidence>
<evidence type="ECO:0000313" key="5">
    <source>
        <dbReference type="Proteomes" id="UP000193685"/>
    </source>
</evidence>
<dbReference type="GO" id="GO:0005886">
    <property type="term" value="C:plasma membrane"/>
    <property type="evidence" value="ECO:0007669"/>
    <property type="project" value="TreeGrafter"/>
</dbReference>
<reference evidence="4 5" key="1">
    <citation type="submission" date="2016-07" db="EMBL/GenBank/DDBJ databases">
        <title>Pervasive Adenine N6-methylation of Active Genes in Fungi.</title>
        <authorList>
            <consortium name="DOE Joint Genome Institute"/>
            <person name="Mondo S.J."/>
            <person name="Dannebaum R.O."/>
            <person name="Kuo R.C."/>
            <person name="Labutti K."/>
            <person name="Haridas S."/>
            <person name="Kuo A."/>
            <person name="Salamov A."/>
            <person name="Ahrendt S.R."/>
            <person name="Lipzen A."/>
            <person name="Sullivan W."/>
            <person name="Andreopoulos W.B."/>
            <person name="Clum A."/>
            <person name="Lindquist E."/>
            <person name="Daum C."/>
            <person name="Ramamoorthy G.K."/>
            <person name="Gryganskyi A."/>
            <person name="Culley D."/>
            <person name="Magnuson J.K."/>
            <person name="James T.Y."/>
            <person name="O'Malley M.A."/>
            <person name="Stajich J.E."/>
            <person name="Spatafora J.W."/>
            <person name="Visel A."/>
            <person name="Grigoriev I.V."/>
        </authorList>
    </citation>
    <scope>NUCLEOTIDE SEQUENCE [LARGE SCALE GENOMIC DNA]</scope>
    <source>
        <strain evidence="4 5">12-1054</strain>
    </source>
</reference>
<comment type="caution">
    <text evidence="4">The sequence shown here is derived from an EMBL/GenBank/DDBJ whole genome shotgun (WGS) entry which is preliminary data.</text>
</comment>
<keyword evidence="5" id="KW-1185">Reference proteome</keyword>
<dbReference type="GO" id="GO:0008104">
    <property type="term" value="P:intracellular protein localization"/>
    <property type="evidence" value="ECO:0007669"/>
    <property type="project" value="TreeGrafter"/>
</dbReference>
<proteinExistence type="predicted"/>
<dbReference type="SUPFAM" id="SSF48097">
    <property type="entry name" value="Regulator of G-protein signaling, RGS"/>
    <property type="match status" value="1"/>
</dbReference>
<dbReference type="GeneID" id="63786352"/>
<dbReference type="Pfam" id="PF00615">
    <property type="entry name" value="RGS"/>
    <property type="match status" value="1"/>
</dbReference>
<dbReference type="SMART" id="SM00315">
    <property type="entry name" value="RGS"/>
    <property type="match status" value="1"/>
</dbReference>
<dbReference type="Gene3D" id="1.10.167.10">
    <property type="entry name" value="Regulator of G-protein Signalling 4, domain 2"/>
    <property type="match status" value="1"/>
</dbReference>
<keyword evidence="2" id="KW-0812">Transmembrane</keyword>
<feature type="transmembrane region" description="Helical" evidence="2">
    <location>
        <begin position="290"/>
        <end position="308"/>
    </location>
</feature>
<dbReference type="Proteomes" id="UP000193685">
    <property type="component" value="Unassembled WGS sequence"/>
</dbReference>
<dbReference type="PANTHER" id="PTHR13155:SF1">
    <property type="entry name" value="A-KINASE ANCHOR PROTEIN 10, MITOCHONDRIAL"/>
    <property type="match status" value="1"/>
</dbReference>
<keyword evidence="2" id="KW-1133">Transmembrane helix</keyword>
<dbReference type="EMBL" id="MCFI01000015">
    <property type="protein sequence ID" value="ORY79556.1"/>
    <property type="molecule type" value="Genomic_DNA"/>
</dbReference>
<accession>A0A1Y2F873</accession>
<sequence>MDKQRLPTLIEVLARRTQAPVDLYSFYIYMRDQQRSVDYLDCFLDISQHLALCRLYVRELRRSVLVATPDDLTHGMQDSGLPRSRSRLSGNELITEMGNFNEPEDPHVSPWLRSNSRQEEKRVRDGKQHEEAYDDLEDRRHDAMSDYSDTGYDYKQNRNSYLSDGNLAGESPNHTINRRDIRASAERILYAYLIQGSEREIALPPHITRGIATAIEVDGRDDPEVFDEARDYIFQAMEREAFPGFLRSKALGNLVPLSAVLRLLVGLLALLGGLWTGFSLVFLDFSRVTRVWVLLPFFVGTYCCLAYQYELDAILAMLGVSESTFCSFLRIKEPYVRSLLFKRALWVLFLALLLAGILTALFAAVPSIRL</sequence>
<dbReference type="OMA" id="WAPIREP"/>
<feature type="transmembrane region" description="Helical" evidence="2">
    <location>
        <begin position="343"/>
        <end position="365"/>
    </location>
</feature>
<organism evidence="4 5">
    <name type="scientific">Protomyces lactucae-debilis</name>
    <dbReference type="NCBI Taxonomy" id="2754530"/>
    <lineage>
        <taxon>Eukaryota</taxon>
        <taxon>Fungi</taxon>
        <taxon>Dikarya</taxon>
        <taxon>Ascomycota</taxon>
        <taxon>Taphrinomycotina</taxon>
        <taxon>Taphrinomycetes</taxon>
        <taxon>Taphrinales</taxon>
        <taxon>Protomycetaceae</taxon>
        <taxon>Protomyces</taxon>
    </lineage>
</organism>
<dbReference type="PANTHER" id="PTHR13155">
    <property type="entry name" value="A-KINASE ANCHOR PROTEINS"/>
    <property type="match status" value="1"/>
</dbReference>
<dbReference type="STRING" id="56484.A0A1Y2F873"/>
<dbReference type="InterPro" id="IPR052246">
    <property type="entry name" value="Cell_Polariz_PKAAnc"/>
</dbReference>
<evidence type="ECO:0000256" key="2">
    <source>
        <dbReference type="SAM" id="Phobius"/>
    </source>
</evidence>
<feature type="region of interest" description="Disordered" evidence="1">
    <location>
        <begin position="97"/>
        <end position="158"/>
    </location>
</feature>
<feature type="domain" description="RGS" evidence="3">
    <location>
        <begin position="153"/>
        <end position="255"/>
    </location>
</feature>
<name>A0A1Y2F873_PROLT</name>
<dbReference type="InterPro" id="IPR036305">
    <property type="entry name" value="RGS_sf"/>
</dbReference>
<dbReference type="InterPro" id="IPR044926">
    <property type="entry name" value="RGS_subdomain_2"/>
</dbReference>
<feature type="compositionally biased region" description="Basic and acidic residues" evidence="1">
    <location>
        <begin position="116"/>
        <end position="144"/>
    </location>
</feature>
<keyword evidence="2" id="KW-0472">Membrane</keyword>
<dbReference type="InterPro" id="IPR016137">
    <property type="entry name" value="RGS"/>
</dbReference>
<dbReference type="RefSeq" id="XP_040723927.1">
    <property type="nucleotide sequence ID" value="XM_040869753.1"/>
</dbReference>
<evidence type="ECO:0000259" key="3">
    <source>
        <dbReference type="PROSITE" id="PS50132"/>
    </source>
</evidence>
<protein>
    <submittedName>
        <fullName evidence="4">RGS domain-containing protein</fullName>
    </submittedName>
</protein>
<gene>
    <name evidence="4" type="ORF">BCR37DRAFT_381759</name>
</gene>
<dbReference type="PROSITE" id="PS50132">
    <property type="entry name" value="RGS"/>
    <property type="match status" value="1"/>
</dbReference>
<evidence type="ECO:0000313" key="4">
    <source>
        <dbReference type="EMBL" id="ORY79556.1"/>
    </source>
</evidence>